<dbReference type="Proteomes" id="UP000269019">
    <property type="component" value="Chromosome"/>
</dbReference>
<keyword evidence="4 5" id="KW-0472">Membrane</keyword>
<dbReference type="AlphaFoldDB" id="A0A3G6J4A9"/>
<dbReference type="Pfam" id="PF07291">
    <property type="entry name" value="MauE"/>
    <property type="match status" value="1"/>
</dbReference>
<dbReference type="InterPro" id="IPR009908">
    <property type="entry name" value="Methylamine_util_MauE"/>
</dbReference>
<evidence type="ECO:0000259" key="6">
    <source>
        <dbReference type="Pfam" id="PF07291"/>
    </source>
</evidence>
<dbReference type="EMBL" id="CP033896">
    <property type="protein sequence ID" value="AZA12857.1"/>
    <property type="molecule type" value="Genomic_DNA"/>
</dbReference>
<keyword evidence="2 5" id="KW-0812">Transmembrane</keyword>
<comment type="subcellular location">
    <subcellularLocation>
        <location evidence="1">Membrane</location>
        <topology evidence="1">Multi-pass membrane protein</topology>
    </subcellularLocation>
</comment>
<name>A0A3G6J4A9_9CORY</name>
<feature type="transmembrane region" description="Helical" evidence="5">
    <location>
        <begin position="23"/>
        <end position="41"/>
    </location>
</feature>
<feature type="transmembrane region" description="Helical" evidence="5">
    <location>
        <begin position="137"/>
        <end position="158"/>
    </location>
</feature>
<feature type="transmembrane region" description="Helical" evidence="5">
    <location>
        <begin position="70"/>
        <end position="91"/>
    </location>
</feature>
<evidence type="ECO:0000256" key="5">
    <source>
        <dbReference type="SAM" id="Phobius"/>
    </source>
</evidence>
<sequence>MPYWHSLCGALGFYLMNLRNSTLLHWVSAISRFGLALVWLVSGGSKIIDPLATKQSIYAYQLFSPQMVNFIGTALPPVEIALGVMLLIGLLIRPVGAISAVIFVGFIAGIASAWARGLTIDCGCFGTGGDNPNVTGWTYAGEILRDLLFVAMAIVCVWRPFQRFAFPQLSTRRT</sequence>
<evidence type="ECO:0000256" key="1">
    <source>
        <dbReference type="ARBA" id="ARBA00004141"/>
    </source>
</evidence>
<evidence type="ECO:0000256" key="4">
    <source>
        <dbReference type="ARBA" id="ARBA00023136"/>
    </source>
</evidence>
<reference evidence="7 8" key="1">
    <citation type="submission" date="2018-11" db="EMBL/GenBank/DDBJ databases">
        <authorList>
            <person name="Kleinhagauer T."/>
            <person name="Glaeser S.P."/>
            <person name="Spergser J."/>
            <person name="Ruckert C."/>
            <person name="Kaempfer P."/>
            <person name="Busse H.-J."/>
        </authorList>
    </citation>
    <scope>NUCLEOTIDE SEQUENCE [LARGE SCALE GENOMIC DNA]</scope>
    <source>
        <strain evidence="7 8">200CH</strain>
    </source>
</reference>
<keyword evidence="3 5" id="KW-1133">Transmembrane helix</keyword>
<dbReference type="GO" id="GO:0016020">
    <property type="term" value="C:membrane"/>
    <property type="evidence" value="ECO:0007669"/>
    <property type="project" value="UniProtKB-SubCell"/>
</dbReference>
<evidence type="ECO:0000256" key="2">
    <source>
        <dbReference type="ARBA" id="ARBA00022692"/>
    </source>
</evidence>
<evidence type="ECO:0000313" key="7">
    <source>
        <dbReference type="EMBL" id="AZA12857.1"/>
    </source>
</evidence>
<accession>A0A3G6J4A9</accession>
<organism evidence="7 8">
    <name type="scientific">Corynebacterium choanae</name>
    <dbReference type="NCBI Taxonomy" id="1862358"/>
    <lineage>
        <taxon>Bacteria</taxon>
        <taxon>Bacillati</taxon>
        <taxon>Actinomycetota</taxon>
        <taxon>Actinomycetes</taxon>
        <taxon>Mycobacteriales</taxon>
        <taxon>Corynebacteriaceae</taxon>
        <taxon>Corynebacterium</taxon>
    </lineage>
</organism>
<dbReference type="GO" id="GO:0030416">
    <property type="term" value="P:methylamine metabolic process"/>
    <property type="evidence" value="ECO:0007669"/>
    <property type="project" value="InterPro"/>
</dbReference>
<keyword evidence="8" id="KW-1185">Reference proteome</keyword>
<dbReference type="UniPathway" id="UPA00895"/>
<gene>
    <name evidence="7" type="ORF">CCHOA_02190</name>
</gene>
<evidence type="ECO:0000256" key="3">
    <source>
        <dbReference type="ARBA" id="ARBA00022989"/>
    </source>
</evidence>
<protein>
    <submittedName>
        <fullName evidence="7">Methylamine utilization protein MauE</fullName>
    </submittedName>
</protein>
<dbReference type="KEGG" id="ccho:CCHOA_02190"/>
<feature type="transmembrane region" description="Helical" evidence="5">
    <location>
        <begin position="98"/>
        <end position="117"/>
    </location>
</feature>
<feature type="domain" description="Methylamine utilisation protein MauE" evidence="6">
    <location>
        <begin position="25"/>
        <end position="158"/>
    </location>
</feature>
<proteinExistence type="predicted"/>
<evidence type="ECO:0000313" key="8">
    <source>
        <dbReference type="Proteomes" id="UP000269019"/>
    </source>
</evidence>